<proteinExistence type="predicted"/>
<keyword evidence="2" id="KW-1185">Reference proteome</keyword>
<accession>A0A9E2W827</accession>
<gene>
    <name evidence="1" type="ORF">KTO63_09710</name>
</gene>
<dbReference type="EMBL" id="JAHSPG010000005">
    <property type="protein sequence ID" value="MBV4357422.1"/>
    <property type="molecule type" value="Genomic_DNA"/>
</dbReference>
<dbReference type="AlphaFoldDB" id="A0A9E2W827"/>
<dbReference type="RefSeq" id="WP_217791067.1">
    <property type="nucleotide sequence ID" value="NZ_JAHSPG010000005.1"/>
</dbReference>
<evidence type="ECO:0000313" key="2">
    <source>
        <dbReference type="Proteomes" id="UP000812270"/>
    </source>
</evidence>
<organism evidence="1 2">
    <name type="scientific">Pinibacter aurantiacus</name>
    <dbReference type="NCBI Taxonomy" id="2851599"/>
    <lineage>
        <taxon>Bacteria</taxon>
        <taxon>Pseudomonadati</taxon>
        <taxon>Bacteroidota</taxon>
        <taxon>Chitinophagia</taxon>
        <taxon>Chitinophagales</taxon>
        <taxon>Chitinophagaceae</taxon>
        <taxon>Pinibacter</taxon>
    </lineage>
</organism>
<sequence>MKKNKQKTFEFDLNVNGSPVNVIVTPYIAVDKQRFRVSYNGGPVHIFGVDDSSHEVMYMDGAATAIAPEIKNAVAQELQQYALQLAA</sequence>
<name>A0A9E2W827_9BACT</name>
<dbReference type="Proteomes" id="UP000812270">
    <property type="component" value="Unassembled WGS sequence"/>
</dbReference>
<protein>
    <submittedName>
        <fullName evidence="1">Uncharacterized protein</fullName>
    </submittedName>
</protein>
<reference evidence="1" key="1">
    <citation type="submission" date="2021-06" db="EMBL/GenBank/DDBJ databases">
        <authorList>
            <person name="Huq M.A."/>
        </authorList>
    </citation>
    <scope>NUCLEOTIDE SEQUENCE</scope>
    <source>
        <strain evidence="1">MAH-26</strain>
    </source>
</reference>
<evidence type="ECO:0000313" key="1">
    <source>
        <dbReference type="EMBL" id="MBV4357422.1"/>
    </source>
</evidence>
<comment type="caution">
    <text evidence="1">The sequence shown here is derived from an EMBL/GenBank/DDBJ whole genome shotgun (WGS) entry which is preliminary data.</text>
</comment>